<organism evidence="3 4">
    <name type="scientific">Aeromonas lusitana</name>
    <dbReference type="NCBI Taxonomy" id="931529"/>
    <lineage>
        <taxon>Bacteria</taxon>
        <taxon>Pseudomonadati</taxon>
        <taxon>Pseudomonadota</taxon>
        <taxon>Gammaproteobacteria</taxon>
        <taxon>Aeromonadales</taxon>
        <taxon>Aeromonadaceae</taxon>
        <taxon>Aeromonas</taxon>
    </lineage>
</organism>
<protein>
    <recommendedName>
        <fullName evidence="2">Lcl C-terminal domain-containing protein</fullName>
    </recommendedName>
</protein>
<keyword evidence="4" id="KW-1185">Reference proteome</keyword>
<evidence type="ECO:0000313" key="3">
    <source>
        <dbReference type="EMBL" id="PJC93572.1"/>
    </source>
</evidence>
<reference evidence="3 4" key="1">
    <citation type="submission" date="2017-11" db="EMBL/GenBank/DDBJ databases">
        <title>Draft genome sequence of environmental isolate Aeromonas lusitania sp. nov. MDC 2473.</title>
        <authorList>
            <person name="Colston S.M."/>
            <person name="Navarro A."/>
            <person name="Martinez-Murcia A.J."/>
            <person name="Graf J."/>
        </authorList>
    </citation>
    <scope>NUCLEOTIDE SEQUENCE [LARGE SCALE GENOMIC DNA]</scope>
    <source>
        <strain evidence="3 4">MDC 2473</strain>
    </source>
</reference>
<sequence length="185" mass="20475">MNKFLLTLLLCLCSPLALAIAICDDNMPRTSPSSRFLDHGNGTVTDRASGLTWMRCQLGQTWQNDSCRGEPTRLYWQQALLTAERIRTESNHALHGFGGHTDWRLPTIKELTSILESACYKPALNETIFPRAMAGDGKEVNDGYVYLWSSTPFPAGKTVAYLDITSGSVGLRAPSAWAKQVLLVR</sequence>
<dbReference type="PANTHER" id="PTHR35812">
    <property type="entry name" value="LIPOPROTEIN"/>
    <property type="match status" value="1"/>
</dbReference>
<dbReference type="AlphaFoldDB" id="A0A2M8HAG4"/>
<evidence type="ECO:0000259" key="2">
    <source>
        <dbReference type="Pfam" id="PF07603"/>
    </source>
</evidence>
<evidence type="ECO:0000256" key="1">
    <source>
        <dbReference type="SAM" id="SignalP"/>
    </source>
</evidence>
<gene>
    <name evidence="3" type="ORF">CUC44_08500</name>
</gene>
<dbReference type="OrthoDB" id="9793251at2"/>
<feature type="signal peptide" evidence="1">
    <location>
        <begin position="1"/>
        <end position="19"/>
    </location>
</feature>
<dbReference type="EMBL" id="PGCP01000012">
    <property type="protein sequence ID" value="PJC93572.1"/>
    <property type="molecule type" value="Genomic_DNA"/>
</dbReference>
<dbReference type="RefSeq" id="WP_100859533.1">
    <property type="nucleotide sequence ID" value="NZ_PGCP01000012.1"/>
</dbReference>
<proteinExistence type="predicted"/>
<comment type="caution">
    <text evidence="3">The sequence shown here is derived from an EMBL/GenBank/DDBJ whole genome shotgun (WGS) entry which is preliminary data.</text>
</comment>
<dbReference type="InterPro" id="IPR011460">
    <property type="entry name" value="Lcl_C"/>
</dbReference>
<dbReference type="Proteomes" id="UP000232060">
    <property type="component" value="Unassembled WGS sequence"/>
</dbReference>
<name>A0A2M8HAG4_9GAMM</name>
<evidence type="ECO:0000313" key="4">
    <source>
        <dbReference type="Proteomes" id="UP000232060"/>
    </source>
</evidence>
<accession>A0A2M8HAG4</accession>
<feature type="domain" description="Lcl C-terminal" evidence="2">
    <location>
        <begin position="42"/>
        <end position="185"/>
    </location>
</feature>
<dbReference type="PANTHER" id="PTHR35812:SF1">
    <property type="entry name" value="LIPOPROTEIN"/>
    <property type="match status" value="1"/>
</dbReference>
<feature type="chain" id="PRO_5014786232" description="Lcl C-terminal domain-containing protein" evidence="1">
    <location>
        <begin position="20"/>
        <end position="185"/>
    </location>
</feature>
<keyword evidence="1" id="KW-0732">Signal</keyword>
<dbReference type="Pfam" id="PF07603">
    <property type="entry name" value="Lcl_C"/>
    <property type="match status" value="1"/>
</dbReference>